<dbReference type="RefSeq" id="WP_075369526.1">
    <property type="nucleotide sequence ID" value="NZ_MSDQ01000027.1"/>
</dbReference>
<dbReference type="AlphaFoldDB" id="A0A1Q8TBQ5"/>
<gene>
    <name evidence="2" type="ORF">BTW10_11545</name>
</gene>
<dbReference type="EMBL" id="MSDQ01000027">
    <property type="protein sequence ID" value="OLO11095.1"/>
    <property type="molecule type" value="Genomic_DNA"/>
</dbReference>
<keyword evidence="1" id="KW-1133">Transmembrane helix</keyword>
<evidence type="ECO:0000313" key="3">
    <source>
        <dbReference type="Proteomes" id="UP000186806"/>
    </source>
</evidence>
<proteinExistence type="predicted"/>
<evidence type="ECO:0008006" key="4">
    <source>
        <dbReference type="Google" id="ProtNLM"/>
    </source>
</evidence>
<reference evidence="2 3" key="1">
    <citation type="submission" date="2016-12" db="EMBL/GenBank/DDBJ databases">
        <title>Draft genome sequences of strains Salinicola socius SMB35, Salinicola sp. MH3R3-1 and Chromohalobacter sp. SMB17 from the Verkhnekamsk potash mining region of Russia.</title>
        <authorList>
            <person name="Mavrodi D.V."/>
            <person name="Olsson B.E."/>
            <person name="Korsakova E.S."/>
            <person name="Pyankova A."/>
            <person name="Mavrodi O.V."/>
            <person name="Plotnikova E.G."/>
        </authorList>
    </citation>
    <scope>NUCLEOTIDE SEQUENCE [LARGE SCALE GENOMIC DNA]</scope>
    <source>
        <strain evidence="2 3">SMB17</strain>
    </source>
</reference>
<protein>
    <recommendedName>
        <fullName evidence="4">DUF2938 domain-containing protein</fullName>
    </recommendedName>
</protein>
<dbReference type="InterPro" id="IPR021329">
    <property type="entry name" value="DUF2938"/>
</dbReference>
<evidence type="ECO:0000256" key="1">
    <source>
        <dbReference type="SAM" id="Phobius"/>
    </source>
</evidence>
<feature type="transmembrane region" description="Helical" evidence="1">
    <location>
        <begin position="69"/>
        <end position="93"/>
    </location>
</feature>
<comment type="caution">
    <text evidence="2">The sequence shown here is derived from an EMBL/GenBank/DDBJ whole genome shotgun (WGS) entry which is preliminary data.</text>
</comment>
<keyword evidence="1" id="KW-0812">Transmembrane</keyword>
<sequence>MTSLLIDALLLGAGATAFMDIVALVQNRLFGIPSLNYAMVGRWLGHLLGGTFTHRPIGKSRPIRGEAALGWIAHYLIGVAFAAMFLVLVGAGWLSRPALVPALVFGVMTVLVPFLVLQPGMGAGIVARKLPEPNAARLRSLFAHFSFGLGLWITGLGSMLVL</sequence>
<organism evidence="2 3">
    <name type="scientific">Chromohalobacter japonicus</name>
    <dbReference type="NCBI Taxonomy" id="223900"/>
    <lineage>
        <taxon>Bacteria</taxon>
        <taxon>Pseudomonadati</taxon>
        <taxon>Pseudomonadota</taxon>
        <taxon>Gammaproteobacteria</taxon>
        <taxon>Oceanospirillales</taxon>
        <taxon>Halomonadaceae</taxon>
        <taxon>Chromohalobacter</taxon>
    </lineage>
</organism>
<dbReference type="Proteomes" id="UP000186806">
    <property type="component" value="Unassembled WGS sequence"/>
</dbReference>
<name>A0A1Q8TBQ5_9GAMM</name>
<keyword evidence="1" id="KW-0472">Membrane</keyword>
<keyword evidence="3" id="KW-1185">Reference proteome</keyword>
<dbReference type="Pfam" id="PF11158">
    <property type="entry name" value="DUF2938"/>
    <property type="match status" value="1"/>
</dbReference>
<feature type="transmembrane region" description="Helical" evidence="1">
    <location>
        <begin position="138"/>
        <end position="161"/>
    </location>
</feature>
<feature type="transmembrane region" description="Helical" evidence="1">
    <location>
        <begin position="99"/>
        <end position="117"/>
    </location>
</feature>
<accession>A0A1Q8TBQ5</accession>
<evidence type="ECO:0000313" key="2">
    <source>
        <dbReference type="EMBL" id="OLO11095.1"/>
    </source>
</evidence>